<organism evidence="1 2">
    <name type="scientific">Ixodes persulcatus</name>
    <name type="common">Taiga tick</name>
    <dbReference type="NCBI Taxonomy" id="34615"/>
    <lineage>
        <taxon>Eukaryota</taxon>
        <taxon>Metazoa</taxon>
        <taxon>Ecdysozoa</taxon>
        <taxon>Arthropoda</taxon>
        <taxon>Chelicerata</taxon>
        <taxon>Arachnida</taxon>
        <taxon>Acari</taxon>
        <taxon>Parasitiformes</taxon>
        <taxon>Ixodida</taxon>
        <taxon>Ixodoidea</taxon>
        <taxon>Ixodidae</taxon>
        <taxon>Ixodinae</taxon>
        <taxon>Ixodes</taxon>
    </lineage>
</organism>
<proteinExistence type="predicted"/>
<protein>
    <submittedName>
        <fullName evidence="1">Uncharacterized protein</fullName>
    </submittedName>
</protein>
<evidence type="ECO:0000313" key="1">
    <source>
        <dbReference type="EMBL" id="KAG0423652.1"/>
    </source>
</evidence>
<accession>A0AC60PRC6</accession>
<gene>
    <name evidence="1" type="ORF">HPB47_000576</name>
</gene>
<keyword evidence="2" id="KW-1185">Reference proteome</keyword>
<sequence>SAFSMLLMLSGDVKSNPGPDMAQLMEQLQIIAEDVKDIKEEKAVADSLFPETNGRLTRTEQRVDSLTKLTATLTAFQDTILSLERNVDFVMAKIDDLENRS</sequence>
<evidence type="ECO:0000313" key="2">
    <source>
        <dbReference type="Proteomes" id="UP000805193"/>
    </source>
</evidence>
<comment type="caution">
    <text evidence="1">The sequence shown here is derived from an EMBL/GenBank/DDBJ whole genome shotgun (WGS) entry which is preliminary data.</text>
</comment>
<reference evidence="1 2" key="1">
    <citation type="journal article" date="2020" name="Cell">
        <title>Large-Scale Comparative Analyses of Tick Genomes Elucidate Their Genetic Diversity and Vector Capacities.</title>
        <authorList>
            <consortium name="Tick Genome and Microbiome Consortium (TIGMIC)"/>
            <person name="Jia N."/>
            <person name="Wang J."/>
            <person name="Shi W."/>
            <person name="Du L."/>
            <person name="Sun Y."/>
            <person name="Zhan W."/>
            <person name="Jiang J.F."/>
            <person name="Wang Q."/>
            <person name="Zhang B."/>
            <person name="Ji P."/>
            <person name="Bell-Sakyi L."/>
            <person name="Cui X.M."/>
            <person name="Yuan T.T."/>
            <person name="Jiang B.G."/>
            <person name="Yang W.F."/>
            <person name="Lam T.T."/>
            <person name="Chang Q.C."/>
            <person name="Ding S.J."/>
            <person name="Wang X.J."/>
            <person name="Zhu J.G."/>
            <person name="Ruan X.D."/>
            <person name="Zhao L."/>
            <person name="Wei J.T."/>
            <person name="Ye R.Z."/>
            <person name="Que T.C."/>
            <person name="Du C.H."/>
            <person name="Zhou Y.H."/>
            <person name="Cheng J.X."/>
            <person name="Dai P.F."/>
            <person name="Guo W.B."/>
            <person name="Han X.H."/>
            <person name="Huang E.J."/>
            <person name="Li L.F."/>
            <person name="Wei W."/>
            <person name="Gao Y.C."/>
            <person name="Liu J.Z."/>
            <person name="Shao H.Z."/>
            <person name="Wang X."/>
            <person name="Wang C.C."/>
            <person name="Yang T.C."/>
            <person name="Huo Q.B."/>
            <person name="Li W."/>
            <person name="Chen H.Y."/>
            <person name="Chen S.E."/>
            <person name="Zhou L.G."/>
            <person name="Ni X.B."/>
            <person name="Tian J.H."/>
            <person name="Sheng Y."/>
            <person name="Liu T."/>
            <person name="Pan Y.S."/>
            <person name="Xia L.Y."/>
            <person name="Li J."/>
            <person name="Zhao F."/>
            <person name="Cao W.C."/>
        </authorList>
    </citation>
    <scope>NUCLEOTIDE SEQUENCE [LARGE SCALE GENOMIC DNA]</scope>
    <source>
        <strain evidence="1">Iper-2018</strain>
    </source>
</reference>
<feature type="non-terminal residue" evidence="1">
    <location>
        <position position="1"/>
    </location>
</feature>
<name>A0AC60PRC6_IXOPE</name>
<dbReference type="EMBL" id="JABSTQ010010071">
    <property type="protein sequence ID" value="KAG0423652.1"/>
    <property type="molecule type" value="Genomic_DNA"/>
</dbReference>
<dbReference type="Proteomes" id="UP000805193">
    <property type="component" value="Unassembled WGS sequence"/>
</dbReference>